<organism evidence="2">
    <name type="scientific">Arthroderma gypseum (strain ATCC MYA-4604 / CBS 118893)</name>
    <name type="common">Microsporum gypseum</name>
    <dbReference type="NCBI Taxonomy" id="535722"/>
    <lineage>
        <taxon>Eukaryota</taxon>
        <taxon>Fungi</taxon>
        <taxon>Dikarya</taxon>
        <taxon>Ascomycota</taxon>
        <taxon>Pezizomycotina</taxon>
        <taxon>Eurotiomycetes</taxon>
        <taxon>Eurotiomycetidae</taxon>
        <taxon>Onygenales</taxon>
        <taxon>Arthrodermataceae</taxon>
        <taxon>Nannizzia</taxon>
    </lineage>
</organism>
<gene>
    <name evidence="1" type="ORF">MGYG_08962</name>
</gene>
<dbReference type="GeneID" id="10029899"/>
<name>E4UPY5_ARTGP</name>
<dbReference type="InParanoid" id="E4UPY5"/>
<reference evidence="2" key="1">
    <citation type="journal article" date="2012" name="MBio">
        <title>Comparative genome analysis of Trichophyton rubrum and related dermatophytes reveals candidate genes involved in infection.</title>
        <authorList>
            <person name="Martinez D.A."/>
            <person name="Oliver B.G."/>
            <person name="Graeser Y."/>
            <person name="Goldberg J.M."/>
            <person name="Li W."/>
            <person name="Martinez-Rossi N.M."/>
            <person name="Monod M."/>
            <person name="Shelest E."/>
            <person name="Barton R.C."/>
            <person name="Birch E."/>
            <person name="Brakhage A.A."/>
            <person name="Chen Z."/>
            <person name="Gurr S.J."/>
            <person name="Heiman D."/>
            <person name="Heitman J."/>
            <person name="Kosti I."/>
            <person name="Rossi A."/>
            <person name="Saif S."/>
            <person name="Samalova M."/>
            <person name="Saunders C.W."/>
            <person name="Shea T."/>
            <person name="Summerbell R.C."/>
            <person name="Xu J."/>
            <person name="Young S."/>
            <person name="Zeng Q."/>
            <person name="Birren B.W."/>
            <person name="Cuomo C.A."/>
            <person name="White T.C."/>
        </authorList>
    </citation>
    <scope>NUCLEOTIDE SEQUENCE [LARGE SCALE GENOMIC DNA]</scope>
    <source>
        <strain evidence="2">ATCC MYA-4604 / CBS 118893</strain>
    </source>
</reference>
<dbReference type="RefSeq" id="XP_003174602.1">
    <property type="nucleotide sequence ID" value="XM_003174554.1"/>
</dbReference>
<protein>
    <submittedName>
        <fullName evidence="1">Uncharacterized protein</fullName>
    </submittedName>
</protein>
<dbReference type="HOGENOM" id="CLU_1503104_0_0_1"/>
<sequence>MLRDSSKIRVFSTLSPAGCRSWSAQGHFGWLNIHSYTESWANRYIDSCMTGQLGRLRESSQLVILLRPELAGWDASLLRGFIAATRASLDTTTRRAGEILILRLSGQEEQRPLWTQPWRPLHRRRAAWGELTGAVLTDKGLPPWLMDAQYRCREIPAGRYIDKHVTTNYNYACMCVTRH</sequence>
<evidence type="ECO:0000313" key="2">
    <source>
        <dbReference type="Proteomes" id="UP000002669"/>
    </source>
</evidence>
<evidence type="ECO:0000313" key="1">
    <source>
        <dbReference type="EMBL" id="EFQ99119.1"/>
    </source>
</evidence>
<accession>E4UPY5</accession>
<dbReference type="Proteomes" id="UP000002669">
    <property type="component" value="Unassembled WGS sequence"/>
</dbReference>
<keyword evidence="2" id="KW-1185">Reference proteome</keyword>
<dbReference type="AlphaFoldDB" id="E4UPY5"/>
<dbReference type="VEuPathDB" id="FungiDB:MGYG_08962"/>
<dbReference type="EMBL" id="DS989823">
    <property type="protein sequence ID" value="EFQ99119.1"/>
    <property type="molecule type" value="Genomic_DNA"/>
</dbReference>
<proteinExistence type="predicted"/>